<feature type="compositionally biased region" description="Polar residues" evidence="1">
    <location>
        <begin position="39"/>
        <end position="52"/>
    </location>
</feature>
<evidence type="ECO:0000313" key="2">
    <source>
        <dbReference type="EMBL" id="OAF56348.1"/>
    </source>
</evidence>
<organism evidence="2">
    <name type="scientific">Pseudogymnoascus destructans</name>
    <dbReference type="NCBI Taxonomy" id="655981"/>
    <lineage>
        <taxon>Eukaryota</taxon>
        <taxon>Fungi</taxon>
        <taxon>Dikarya</taxon>
        <taxon>Ascomycota</taxon>
        <taxon>Pezizomycotina</taxon>
        <taxon>Leotiomycetes</taxon>
        <taxon>Thelebolales</taxon>
        <taxon>Thelebolaceae</taxon>
        <taxon>Pseudogymnoascus</taxon>
    </lineage>
</organism>
<dbReference type="GeneID" id="36289712"/>
<protein>
    <submittedName>
        <fullName evidence="2">Uncharacterized protein</fullName>
    </submittedName>
</protein>
<dbReference type="EMBL" id="KV441404">
    <property type="protein sequence ID" value="OAF56348.1"/>
    <property type="molecule type" value="Genomic_DNA"/>
</dbReference>
<name>A0A177A2G1_9PEZI</name>
<evidence type="ECO:0000256" key="1">
    <source>
        <dbReference type="SAM" id="MobiDB-lite"/>
    </source>
</evidence>
<sequence>MSCDLRDRPGEPYTKLKPIATARSVSLGVSWASYITANTYSSNPTRSMTPNEPSARANGIGKLETQEASRYSSPETRSR</sequence>
<gene>
    <name evidence="2" type="ORF">VC83_06655</name>
</gene>
<dbReference type="RefSeq" id="XP_024321644.1">
    <property type="nucleotide sequence ID" value="XM_024470248.1"/>
</dbReference>
<feature type="compositionally biased region" description="Polar residues" evidence="1">
    <location>
        <begin position="66"/>
        <end position="79"/>
    </location>
</feature>
<proteinExistence type="predicted"/>
<dbReference type="OrthoDB" id="5394411at2759"/>
<accession>A0A177A2G1</accession>
<dbReference type="Proteomes" id="UP000077154">
    <property type="component" value="Unassembled WGS sequence"/>
</dbReference>
<dbReference type="AlphaFoldDB" id="A0A177A2G1"/>
<feature type="region of interest" description="Disordered" evidence="1">
    <location>
        <begin position="39"/>
        <end position="79"/>
    </location>
</feature>
<reference evidence="2" key="1">
    <citation type="submission" date="2016-03" db="EMBL/GenBank/DDBJ databases">
        <title>Updated assembly of Pseudogymnoascus destructans, the fungus causing white-nose syndrome of bats.</title>
        <authorList>
            <person name="Palmer J.M."/>
            <person name="Drees K.P."/>
            <person name="Foster J.T."/>
            <person name="Lindner D.L."/>
        </authorList>
    </citation>
    <scope>NUCLEOTIDE SEQUENCE [LARGE SCALE GENOMIC DNA]</scope>
    <source>
        <strain evidence="2">20631-21</strain>
    </source>
</reference>